<dbReference type="GO" id="GO:0016787">
    <property type="term" value="F:hydrolase activity"/>
    <property type="evidence" value="ECO:0007669"/>
    <property type="project" value="UniProtKB-KW"/>
</dbReference>
<keyword evidence="5" id="KW-1185">Reference proteome</keyword>
<sequence>MSEAASVALTFLGGAGTVTGSRFLIESAERRLLVDCGLYQGERRWRRKNWDAFPVPPRTIDDVVLTHCHLDHCGFLPVLVRDGYEGSIRMTEGTAALTAIVLRDSANLQERDADLARAGGWSRHDPPLPLYTVADAERAIERFETVPFDVDVDLGSDADVRLYRAGHVLGSASVLARAGSARVLFSGDLGRTEHPVLRPRADPPSARTVVIESTYGDREHLEPSRAHAAFADAVRRTIRRGGVVLVPAFAVDRTELVLHALSAMVREGQIPPVPVFVDSPMALAALDVYGRAEVAGELREGMSSFVDLPSLHAARTPEESMRLNSPRQPCIIVSASGMASGGRVVHHLRHLLPDRRNCVVLTGYQAVGTRGSMLRDGAREVKMMGRYVPVKAEIVEDQEFSVHADASELVDWLRQMPEPPEVVYVVHGEEQASAALAGRIRDEVGCVAVVPRSGEKVLVD</sequence>
<feature type="domain" description="Beta-Casp" evidence="3">
    <location>
        <begin position="254"/>
        <end position="374"/>
    </location>
</feature>
<dbReference type="InterPro" id="IPR011108">
    <property type="entry name" value="RMMBL"/>
</dbReference>
<organism evidence="4 5">
    <name type="scientific">Isoptericola sediminis</name>
    <dbReference type="NCBI Taxonomy" id="2733572"/>
    <lineage>
        <taxon>Bacteria</taxon>
        <taxon>Bacillati</taxon>
        <taxon>Actinomycetota</taxon>
        <taxon>Actinomycetes</taxon>
        <taxon>Micrococcales</taxon>
        <taxon>Promicromonosporaceae</taxon>
        <taxon>Isoptericola</taxon>
    </lineage>
</organism>
<comment type="caution">
    <text evidence="4">The sequence shown here is derived from an EMBL/GenBank/DDBJ whole genome shotgun (WGS) entry which is preliminary data.</text>
</comment>
<dbReference type="PANTHER" id="PTHR11203">
    <property type="entry name" value="CLEAVAGE AND POLYADENYLATION SPECIFICITY FACTOR FAMILY MEMBER"/>
    <property type="match status" value="1"/>
</dbReference>
<dbReference type="Gene3D" id="3.60.15.10">
    <property type="entry name" value="Ribonuclease Z/Hydroxyacylglutathione hydrolase-like"/>
    <property type="match status" value="1"/>
</dbReference>
<dbReference type="GO" id="GO:0004521">
    <property type="term" value="F:RNA endonuclease activity"/>
    <property type="evidence" value="ECO:0007669"/>
    <property type="project" value="TreeGrafter"/>
</dbReference>
<evidence type="ECO:0000259" key="3">
    <source>
        <dbReference type="SMART" id="SM01027"/>
    </source>
</evidence>
<dbReference type="Gene3D" id="3.40.50.10890">
    <property type="match status" value="1"/>
</dbReference>
<evidence type="ECO:0000259" key="2">
    <source>
        <dbReference type="SMART" id="SM00849"/>
    </source>
</evidence>
<dbReference type="InterPro" id="IPR050698">
    <property type="entry name" value="MBL"/>
</dbReference>
<evidence type="ECO:0000313" key="5">
    <source>
        <dbReference type="Proteomes" id="UP000557204"/>
    </source>
</evidence>
<dbReference type="Pfam" id="PF00753">
    <property type="entry name" value="Lactamase_B"/>
    <property type="match status" value="1"/>
</dbReference>
<name>A0A849K6C0_9MICO</name>
<proteinExistence type="predicted"/>
<dbReference type="PANTHER" id="PTHR11203:SF37">
    <property type="entry name" value="INTEGRATOR COMPLEX SUBUNIT 11"/>
    <property type="match status" value="1"/>
</dbReference>
<dbReference type="AlphaFoldDB" id="A0A849K6C0"/>
<dbReference type="InterPro" id="IPR001279">
    <property type="entry name" value="Metallo-B-lactamas"/>
</dbReference>
<dbReference type="RefSeq" id="WP_171248017.1">
    <property type="nucleotide sequence ID" value="NZ_JABFAJ010000024.1"/>
</dbReference>
<dbReference type="SMART" id="SM01027">
    <property type="entry name" value="Beta-Casp"/>
    <property type="match status" value="1"/>
</dbReference>
<dbReference type="InterPro" id="IPR036866">
    <property type="entry name" value="RibonucZ/Hydroxyglut_hydro"/>
</dbReference>
<protein>
    <submittedName>
        <fullName evidence="4">MBL fold metallo-hydrolase</fullName>
    </submittedName>
</protein>
<reference evidence="4 5" key="1">
    <citation type="submission" date="2020-05" db="EMBL/GenBank/DDBJ databases">
        <title>Genome sequence of Isoptericola sp. JC619 isolated from Chilika lagoon, India.</title>
        <authorList>
            <person name="Kumar D."/>
            <person name="Appam K."/>
            <person name="Gandham S."/>
            <person name="Uppada J."/>
            <person name="Sasikala C."/>
            <person name="Venkata Ramana C."/>
        </authorList>
    </citation>
    <scope>NUCLEOTIDE SEQUENCE [LARGE SCALE GENOMIC DNA]</scope>
    <source>
        <strain evidence="4 5">JC619</strain>
    </source>
</reference>
<dbReference type="CDD" id="cd16295">
    <property type="entry name" value="TTHA0252-CPSF-like_MBL-fold"/>
    <property type="match status" value="1"/>
</dbReference>
<feature type="domain" description="Metallo-beta-lactamase" evidence="2">
    <location>
        <begin position="19"/>
        <end position="225"/>
    </location>
</feature>
<dbReference type="SUPFAM" id="SSF56281">
    <property type="entry name" value="Metallo-hydrolase/oxidoreductase"/>
    <property type="match status" value="1"/>
</dbReference>
<evidence type="ECO:0000313" key="4">
    <source>
        <dbReference type="EMBL" id="NNU28481.1"/>
    </source>
</evidence>
<dbReference type="SMART" id="SM00849">
    <property type="entry name" value="Lactamase_B"/>
    <property type="match status" value="1"/>
</dbReference>
<keyword evidence="1 4" id="KW-0378">Hydrolase</keyword>
<gene>
    <name evidence="4" type="ORF">HLI28_13145</name>
</gene>
<dbReference type="Pfam" id="PF07521">
    <property type="entry name" value="RMMBL"/>
    <property type="match status" value="1"/>
</dbReference>
<dbReference type="Pfam" id="PF10996">
    <property type="entry name" value="Beta-Casp"/>
    <property type="match status" value="1"/>
</dbReference>
<dbReference type="Proteomes" id="UP000557204">
    <property type="component" value="Unassembled WGS sequence"/>
</dbReference>
<accession>A0A849K6C0</accession>
<dbReference type="EMBL" id="JABFAJ010000024">
    <property type="protein sequence ID" value="NNU28481.1"/>
    <property type="molecule type" value="Genomic_DNA"/>
</dbReference>
<dbReference type="InterPro" id="IPR022712">
    <property type="entry name" value="Beta_Casp"/>
</dbReference>
<evidence type="ECO:0000256" key="1">
    <source>
        <dbReference type="ARBA" id="ARBA00022801"/>
    </source>
</evidence>